<comment type="caution">
    <text evidence="1">The sequence shown here is derived from an EMBL/GenBank/DDBJ whole genome shotgun (WGS) entry which is preliminary data.</text>
</comment>
<organism evidence="1 2">
    <name type="scientific">Roseiconus nitratireducens</name>
    <dbReference type="NCBI Taxonomy" id="2605748"/>
    <lineage>
        <taxon>Bacteria</taxon>
        <taxon>Pseudomonadati</taxon>
        <taxon>Planctomycetota</taxon>
        <taxon>Planctomycetia</taxon>
        <taxon>Pirellulales</taxon>
        <taxon>Pirellulaceae</taxon>
        <taxon>Roseiconus</taxon>
    </lineage>
</organism>
<dbReference type="AlphaFoldDB" id="A0A5M6D256"/>
<dbReference type="RefSeq" id="WP_150078254.1">
    <property type="nucleotide sequence ID" value="NZ_VWOX01000012.1"/>
</dbReference>
<name>A0A5M6D256_9BACT</name>
<proteinExistence type="predicted"/>
<keyword evidence="2" id="KW-1185">Reference proteome</keyword>
<evidence type="ECO:0000313" key="2">
    <source>
        <dbReference type="Proteomes" id="UP000324479"/>
    </source>
</evidence>
<gene>
    <name evidence="1" type="ORF">FYK55_20070</name>
</gene>
<protein>
    <submittedName>
        <fullName evidence="1">Uncharacterized protein</fullName>
    </submittedName>
</protein>
<sequence length="170" mass="17959">MRRSTLIAVWTVLGIGVIARVVSLASLSDQPPTESFDRAPVLTQIERLESQRGDAAGPLRVGEASYLGQRGVEQVERFVFAADAAIVLGPGQDGEPGQAGIDDNLNEVVDDPGEMGAVGSDDTCLAPADPGYDAASENQGALVISRGGFVPAEQFAADRYRMDRLGWFVP</sequence>
<accession>A0A5M6D256</accession>
<dbReference type="Proteomes" id="UP000324479">
    <property type="component" value="Unassembled WGS sequence"/>
</dbReference>
<reference evidence="1 2" key="1">
    <citation type="submission" date="2019-08" db="EMBL/GenBank/DDBJ databases">
        <authorList>
            <person name="Dhanesh K."/>
            <person name="Kumar G."/>
            <person name="Sasikala C."/>
            <person name="Venkata Ramana C."/>
        </authorList>
    </citation>
    <scope>NUCLEOTIDE SEQUENCE [LARGE SCALE GENOMIC DNA]</scope>
    <source>
        <strain evidence="1 2">JC645</strain>
    </source>
</reference>
<evidence type="ECO:0000313" key="1">
    <source>
        <dbReference type="EMBL" id="KAA5540690.1"/>
    </source>
</evidence>
<dbReference type="EMBL" id="VWOX01000012">
    <property type="protein sequence ID" value="KAA5540690.1"/>
    <property type="molecule type" value="Genomic_DNA"/>
</dbReference>